<dbReference type="AlphaFoldDB" id="A0A2N1IN74"/>
<accession>A0A2N1IN74</accession>
<dbReference type="EMBL" id="PJCG01000048">
    <property type="protein sequence ID" value="PKI19701.1"/>
    <property type="molecule type" value="Genomic_DNA"/>
</dbReference>
<comment type="caution">
    <text evidence="1">The sequence shown here is derived from an EMBL/GenBank/DDBJ whole genome shotgun (WGS) entry which is preliminary data.</text>
</comment>
<organism evidence="1 2">
    <name type="scientific">Pseudomonas monteilii</name>
    <dbReference type="NCBI Taxonomy" id="76759"/>
    <lineage>
        <taxon>Bacteria</taxon>
        <taxon>Pseudomonadati</taxon>
        <taxon>Pseudomonadota</taxon>
        <taxon>Gammaproteobacteria</taxon>
        <taxon>Pseudomonadales</taxon>
        <taxon>Pseudomonadaceae</taxon>
        <taxon>Pseudomonas</taxon>
    </lineage>
</organism>
<dbReference type="RefSeq" id="WP_021785008.1">
    <property type="nucleotide sequence ID" value="NZ_PJCG01000048.1"/>
</dbReference>
<name>A0A2N1IN74_9PSED</name>
<protein>
    <recommendedName>
        <fullName evidence="3">SMI1/KNR4 family protein</fullName>
    </recommendedName>
</protein>
<proteinExistence type="predicted"/>
<dbReference type="Proteomes" id="UP000233399">
    <property type="component" value="Unassembled WGS sequence"/>
</dbReference>
<reference evidence="1 2" key="1">
    <citation type="submission" date="2017-12" db="EMBL/GenBank/DDBJ databases">
        <title>Isolation and characterization of an aerobic denitrifying Pseudomonas monteilii CY06 from aquaculture ponds.</title>
        <authorList>
            <person name="Ma Q."/>
            <person name="Cai Y."/>
            <person name="He Z."/>
        </authorList>
    </citation>
    <scope>NUCLEOTIDE SEQUENCE [LARGE SCALE GENOMIC DNA]</scope>
    <source>
        <strain evidence="1 2">CY06</strain>
    </source>
</reference>
<evidence type="ECO:0000313" key="2">
    <source>
        <dbReference type="Proteomes" id="UP000233399"/>
    </source>
</evidence>
<gene>
    <name evidence="1" type="ORF">CXB65_20435</name>
</gene>
<sequence length="231" mass="26455">MITLDNILQDLSVEFSGRKLCFDLKDIPQDVVLPASWEGFGLGLDLAPVYPEGWDSFLNEFPTTLALFKDCLLGTVLLIDAEIEMVYVFHDGTSFYYYVGGRPVERAEAEEFKHLPSRLQDFYREVHDGYTFFPARSMGPQCLSDQSRVSDLVDEEDDSFADKWITVFSNGAGDYVAVEADKQDDTEGLIWWHEDPVTPEMGIDIFEIMDAWMAIFLEDTKSRNELMVKFH</sequence>
<evidence type="ECO:0000313" key="1">
    <source>
        <dbReference type="EMBL" id="PKI19701.1"/>
    </source>
</evidence>
<evidence type="ECO:0008006" key="3">
    <source>
        <dbReference type="Google" id="ProtNLM"/>
    </source>
</evidence>